<sequence>MIKLILEWTITTLKIGKRTDPSQEVILLVGPVPLIHLAPYLHKSRLMKDSYAPIRPADPSDLSALVPSHVPPAQDALQLLIAQRLLFIEC</sequence>
<evidence type="ECO:0000313" key="2">
    <source>
        <dbReference type="Proteomes" id="UP001152562"/>
    </source>
</evidence>
<dbReference type="AlphaFoldDB" id="A0A9P0X379"/>
<proteinExistence type="predicted"/>
<reference evidence="1" key="1">
    <citation type="submission" date="2022-05" db="EMBL/GenBank/DDBJ databases">
        <authorList>
            <person name="Okamura Y."/>
        </authorList>
    </citation>
    <scope>NUCLEOTIDE SEQUENCE</scope>
</reference>
<keyword evidence="2" id="KW-1185">Reference proteome</keyword>
<organism evidence="1 2">
    <name type="scientific">Pieris brassicae</name>
    <name type="common">White butterfly</name>
    <name type="synonym">Large white butterfly</name>
    <dbReference type="NCBI Taxonomy" id="7116"/>
    <lineage>
        <taxon>Eukaryota</taxon>
        <taxon>Metazoa</taxon>
        <taxon>Ecdysozoa</taxon>
        <taxon>Arthropoda</taxon>
        <taxon>Hexapoda</taxon>
        <taxon>Insecta</taxon>
        <taxon>Pterygota</taxon>
        <taxon>Neoptera</taxon>
        <taxon>Endopterygota</taxon>
        <taxon>Lepidoptera</taxon>
        <taxon>Glossata</taxon>
        <taxon>Ditrysia</taxon>
        <taxon>Papilionoidea</taxon>
        <taxon>Pieridae</taxon>
        <taxon>Pierinae</taxon>
        <taxon>Pieris</taxon>
    </lineage>
</organism>
<dbReference type="EMBL" id="CALOZG010000002">
    <property type="protein sequence ID" value="CAH3982365.1"/>
    <property type="molecule type" value="Genomic_DNA"/>
</dbReference>
<gene>
    <name evidence="1" type="ORF">PIBRA_LOCUS1983</name>
</gene>
<protein>
    <submittedName>
        <fullName evidence="1">Uncharacterized protein</fullName>
    </submittedName>
</protein>
<name>A0A9P0X379_PIEBR</name>
<accession>A0A9P0X379</accession>
<dbReference type="Proteomes" id="UP001152562">
    <property type="component" value="Unassembled WGS sequence"/>
</dbReference>
<comment type="caution">
    <text evidence="1">The sequence shown here is derived from an EMBL/GenBank/DDBJ whole genome shotgun (WGS) entry which is preliminary data.</text>
</comment>
<evidence type="ECO:0000313" key="1">
    <source>
        <dbReference type="EMBL" id="CAH3982365.1"/>
    </source>
</evidence>